<evidence type="ECO:0000313" key="4">
    <source>
        <dbReference type="EMBL" id="QNO42671.1"/>
    </source>
</evidence>
<accession>A0A7G9Y5U0</accession>
<dbReference type="EMBL" id="MT630702">
    <property type="protein sequence ID" value="QNO42031.1"/>
    <property type="molecule type" value="Genomic_DNA"/>
</dbReference>
<dbReference type="EMBL" id="MT631315">
    <property type="protein sequence ID" value="QNO48224.1"/>
    <property type="molecule type" value="Genomic_DNA"/>
</dbReference>
<evidence type="ECO:0000256" key="1">
    <source>
        <dbReference type="SAM" id="Phobius"/>
    </source>
</evidence>
<gene>
    <name evidence="2" type="ORF">APENILPF_00009</name>
    <name evidence="6" type="ORF">BHCKGNAA_00009</name>
    <name evidence="5" type="ORF">FGEDGLLI_00002</name>
    <name evidence="3" type="ORF">GKLMMCAD_00009</name>
    <name evidence="4" type="ORF">LNAFDGMD_00032</name>
</gene>
<dbReference type="AlphaFoldDB" id="A0A7G9Y5U0"/>
<sequence>MRNNTFTIIGVIVGIVFGINAVSVLLEWISGSVGLLGMIGSSSGIGLLISIIIAAVLIIKIRIITSLITGALIGIVLNLIVTATQGADIITLLLK</sequence>
<reference evidence="5" key="1">
    <citation type="submission" date="2020-06" db="EMBL/GenBank/DDBJ databases">
        <title>Unique genomic features of the anaerobic methanotrophic archaea.</title>
        <authorList>
            <person name="Chadwick G.L."/>
            <person name="Skennerton C.T."/>
            <person name="Laso-Perez R."/>
            <person name="Leu A.O."/>
            <person name="Speth D.R."/>
            <person name="Yu H."/>
            <person name="Morgan-Lang C."/>
            <person name="Hatzenpichler R."/>
            <person name="Goudeau D."/>
            <person name="Malmstrom R."/>
            <person name="Brazelton W.J."/>
            <person name="Woyke T."/>
            <person name="Hallam S.J."/>
            <person name="Tyson G.W."/>
            <person name="Wegener G."/>
            <person name="Boetius A."/>
            <person name="Orphan V."/>
        </authorList>
    </citation>
    <scope>NUCLEOTIDE SEQUENCE</scope>
</reference>
<feature type="transmembrane region" description="Helical" evidence="1">
    <location>
        <begin position="7"/>
        <end position="29"/>
    </location>
</feature>
<keyword evidence="1" id="KW-0812">Transmembrane</keyword>
<evidence type="ECO:0000313" key="3">
    <source>
        <dbReference type="EMBL" id="QNO42031.1"/>
    </source>
</evidence>
<evidence type="ECO:0000313" key="6">
    <source>
        <dbReference type="EMBL" id="QNO48224.1"/>
    </source>
</evidence>
<evidence type="ECO:0000313" key="5">
    <source>
        <dbReference type="EMBL" id="QNO43374.1"/>
    </source>
</evidence>
<keyword evidence="1" id="KW-0472">Membrane</keyword>
<dbReference type="EMBL" id="MT630754">
    <property type="protein sequence ID" value="QNO42671.1"/>
    <property type="molecule type" value="Genomic_DNA"/>
</dbReference>
<feature type="transmembrane region" description="Helical" evidence="1">
    <location>
        <begin position="35"/>
        <end position="59"/>
    </location>
</feature>
<dbReference type="EMBL" id="MT630648">
    <property type="protein sequence ID" value="QNO41508.1"/>
    <property type="molecule type" value="Genomic_DNA"/>
</dbReference>
<organism evidence="5">
    <name type="scientific">Candidatus Methanogaster sp. ANME-2c ERB4</name>
    <dbReference type="NCBI Taxonomy" id="2759911"/>
    <lineage>
        <taxon>Archaea</taxon>
        <taxon>Methanobacteriati</taxon>
        <taxon>Methanobacteriota</taxon>
        <taxon>Stenosarchaea group</taxon>
        <taxon>Methanomicrobia</taxon>
        <taxon>Methanosarcinales</taxon>
        <taxon>ANME-2 cluster</taxon>
        <taxon>Candidatus Methanogasteraceae</taxon>
        <taxon>Candidatus Methanogaster</taxon>
    </lineage>
</organism>
<protein>
    <submittedName>
        <fullName evidence="5">Uncharacterized protein</fullName>
    </submittedName>
</protein>
<name>A0A7G9Y5U0_9EURY</name>
<proteinExistence type="predicted"/>
<evidence type="ECO:0000313" key="2">
    <source>
        <dbReference type="EMBL" id="QNO41508.1"/>
    </source>
</evidence>
<feature type="transmembrane region" description="Helical" evidence="1">
    <location>
        <begin position="71"/>
        <end position="94"/>
    </location>
</feature>
<dbReference type="EMBL" id="MT630816">
    <property type="protein sequence ID" value="QNO43374.1"/>
    <property type="molecule type" value="Genomic_DNA"/>
</dbReference>
<keyword evidence="1" id="KW-1133">Transmembrane helix</keyword>